<gene>
    <name evidence="1" type="ORF">CPELLU_LOCUS17616</name>
</gene>
<accession>A0A9N9P9J8</accession>
<keyword evidence="2" id="KW-1185">Reference proteome</keyword>
<evidence type="ECO:0000313" key="2">
    <source>
        <dbReference type="Proteomes" id="UP000789759"/>
    </source>
</evidence>
<dbReference type="EMBL" id="CAJVQA010030612">
    <property type="protein sequence ID" value="CAG8799708.1"/>
    <property type="molecule type" value="Genomic_DNA"/>
</dbReference>
<evidence type="ECO:0000313" key="1">
    <source>
        <dbReference type="EMBL" id="CAG8799708.1"/>
    </source>
</evidence>
<reference evidence="1" key="1">
    <citation type="submission" date="2021-06" db="EMBL/GenBank/DDBJ databases">
        <authorList>
            <person name="Kallberg Y."/>
            <person name="Tangrot J."/>
            <person name="Rosling A."/>
        </authorList>
    </citation>
    <scope>NUCLEOTIDE SEQUENCE</scope>
    <source>
        <strain evidence="1">FL966</strain>
    </source>
</reference>
<dbReference type="Proteomes" id="UP000789759">
    <property type="component" value="Unassembled WGS sequence"/>
</dbReference>
<dbReference type="AlphaFoldDB" id="A0A9N9P9J8"/>
<name>A0A9N9P9J8_9GLOM</name>
<feature type="non-terminal residue" evidence="1">
    <location>
        <position position="56"/>
    </location>
</feature>
<sequence length="56" mass="6321">MPQFSISQSEILSGKFFETDEDSNISDLDTQHVCELKVAAMQHIAEHLEQELATNN</sequence>
<protein>
    <submittedName>
        <fullName evidence="1">15123_t:CDS:1</fullName>
    </submittedName>
</protein>
<proteinExistence type="predicted"/>
<comment type="caution">
    <text evidence="1">The sequence shown here is derived from an EMBL/GenBank/DDBJ whole genome shotgun (WGS) entry which is preliminary data.</text>
</comment>
<organism evidence="1 2">
    <name type="scientific">Cetraspora pellucida</name>
    <dbReference type="NCBI Taxonomy" id="1433469"/>
    <lineage>
        <taxon>Eukaryota</taxon>
        <taxon>Fungi</taxon>
        <taxon>Fungi incertae sedis</taxon>
        <taxon>Mucoromycota</taxon>
        <taxon>Glomeromycotina</taxon>
        <taxon>Glomeromycetes</taxon>
        <taxon>Diversisporales</taxon>
        <taxon>Gigasporaceae</taxon>
        <taxon>Cetraspora</taxon>
    </lineage>
</organism>